<evidence type="ECO:0000256" key="3">
    <source>
        <dbReference type="ARBA" id="ARBA00022722"/>
    </source>
</evidence>
<gene>
    <name evidence="7" type="ORF">RWH44_06720</name>
</gene>
<comment type="similarity">
    <text evidence="6">Belongs to the HepT RNase toxin family.</text>
</comment>
<name>A0ABU3SKR0_9MICO</name>
<comment type="caution">
    <text evidence="7">The sequence shown here is derived from an EMBL/GenBank/DDBJ whole genome shotgun (WGS) entry which is preliminary data.</text>
</comment>
<dbReference type="RefSeq" id="WP_316003971.1">
    <property type="nucleotide sequence ID" value="NZ_JAWDIT010000002.1"/>
</dbReference>
<sequence>MTAEAQKARDAATRVIAVCDVIAQIVARGEESFLADVQAQWAAEMGLMRIGESIAKIPASMRERFAEQPWRQIIAMRNFAAHQYDDLDPHRVWRTLTRDVPRLRAYLADVVIPGM</sequence>
<dbReference type="PANTHER" id="PTHR34139:SF1">
    <property type="entry name" value="RNASE MJ1380-RELATED"/>
    <property type="match status" value="1"/>
</dbReference>
<evidence type="ECO:0000256" key="1">
    <source>
        <dbReference type="ARBA" id="ARBA00022553"/>
    </source>
</evidence>
<dbReference type="EMBL" id="JAWDIT010000002">
    <property type="protein sequence ID" value="MDU0345395.1"/>
    <property type="molecule type" value="Genomic_DNA"/>
</dbReference>
<evidence type="ECO:0000256" key="5">
    <source>
        <dbReference type="ARBA" id="ARBA00022801"/>
    </source>
</evidence>
<keyword evidence="8" id="KW-1185">Reference proteome</keyword>
<organism evidence="7 8">
    <name type="scientific">Microbacterium phycohabitans</name>
    <dbReference type="NCBI Taxonomy" id="3075993"/>
    <lineage>
        <taxon>Bacteria</taxon>
        <taxon>Bacillati</taxon>
        <taxon>Actinomycetota</taxon>
        <taxon>Actinomycetes</taxon>
        <taxon>Micrococcales</taxon>
        <taxon>Microbacteriaceae</taxon>
        <taxon>Microbacterium</taxon>
    </lineage>
</organism>
<keyword evidence="1" id="KW-0597">Phosphoprotein</keyword>
<evidence type="ECO:0000256" key="6">
    <source>
        <dbReference type="ARBA" id="ARBA00024207"/>
    </source>
</evidence>
<dbReference type="Gene3D" id="1.20.120.580">
    <property type="entry name" value="bsu32300-like"/>
    <property type="match status" value="1"/>
</dbReference>
<protein>
    <submittedName>
        <fullName evidence="7">HepT-like ribonuclease domain-containing protein</fullName>
    </submittedName>
</protein>
<accession>A0ABU3SKR0</accession>
<keyword evidence="3" id="KW-0540">Nuclease</keyword>
<dbReference type="Pfam" id="PF01934">
    <property type="entry name" value="HepT-like"/>
    <property type="match status" value="1"/>
</dbReference>
<dbReference type="InterPro" id="IPR037038">
    <property type="entry name" value="HepT-like_sf"/>
</dbReference>
<keyword evidence="4" id="KW-0547">Nucleotide-binding</keyword>
<evidence type="ECO:0000313" key="7">
    <source>
        <dbReference type="EMBL" id="MDU0345395.1"/>
    </source>
</evidence>
<reference evidence="7 8" key="1">
    <citation type="submission" date="2023-09" db="EMBL/GenBank/DDBJ databases">
        <title>Microbacterium fusihabitans sp. nov., Microbacterium phycihabitans sp. nov., and Microbacterium cervinum sp. nov., isolated from dried seaweeds of beach.</title>
        <authorList>
            <person name="Lee S.D."/>
        </authorList>
    </citation>
    <scope>NUCLEOTIDE SEQUENCE [LARGE SCALE GENOMIC DNA]</scope>
    <source>
        <strain evidence="7 8">KSW2-29</strain>
    </source>
</reference>
<dbReference type="InterPro" id="IPR008201">
    <property type="entry name" value="HepT-like"/>
</dbReference>
<dbReference type="PANTHER" id="PTHR34139">
    <property type="entry name" value="UPF0331 PROTEIN MJ0127"/>
    <property type="match status" value="1"/>
</dbReference>
<evidence type="ECO:0000256" key="2">
    <source>
        <dbReference type="ARBA" id="ARBA00022649"/>
    </source>
</evidence>
<keyword evidence="2" id="KW-1277">Toxin-antitoxin system</keyword>
<dbReference type="InterPro" id="IPR051813">
    <property type="entry name" value="HepT_RNase_toxin"/>
</dbReference>
<keyword evidence="5" id="KW-0378">Hydrolase</keyword>
<evidence type="ECO:0000313" key="8">
    <source>
        <dbReference type="Proteomes" id="UP001261125"/>
    </source>
</evidence>
<evidence type="ECO:0000256" key="4">
    <source>
        <dbReference type="ARBA" id="ARBA00022741"/>
    </source>
</evidence>
<proteinExistence type="inferred from homology"/>
<dbReference type="Proteomes" id="UP001261125">
    <property type="component" value="Unassembled WGS sequence"/>
</dbReference>